<dbReference type="InterPro" id="IPR029760">
    <property type="entry name" value="GPX_CS"/>
</dbReference>
<feature type="active site" evidence="4">
    <location>
        <position position="37"/>
    </location>
</feature>
<dbReference type="CDD" id="cd00340">
    <property type="entry name" value="GSH_Peroxidase"/>
    <property type="match status" value="1"/>
</dbReference>
<accession>B1KQV9</accession>
<dbReference type="GO" id="GO:0034599">
    <property type="term" value="P:cellular response to oxidative stress"/>
    <property type="evidence" value="ECO:0007669"/>
    <property type="project" value="TreeGrafter"/>
</dbReference>
<dbReference type="RefSeq" id="WP_012326050.1">
    <property type="nucleotide sequence ID" value="NC_010506.1"/>
</dbReference>
<dbReference type="FunFam" id="3.40.30.10:FF:000010">
    <property type="entry name" value="Glutathione peroxidase"/>
    <property type="match status" value="1"/>
</dbReference>
<dbReference type="eggNOG" id="COG0386">
    <property type="taxonomic scope" value="Bacteria"/>
</dbReference>
<dbReference type="PANTHER" id="PTHR11592:SF78">
    <property type="entry name" value="GLUTATHIONE PEROXIDASE"/>
    <property type="match status" value="1"/>
</dbReference>
<dbReference type="EMBL" id="CP000961">
    <property type="protein sequence ID" value="ACA87715.1"/>
    <property type="molecule type" value="Genomic_DNA"/>
</dbReference>
<keyword evidence="2 5" id="KW-0575">Peroxidase</keyword>
<dbReference type="STRING" id="392500.Swoo_3447"/>
<dbReference type="Pfam" id="PF00255">
    <property type="entry name" value="GSHPx"/>
    <property type="match status" value="1"/>
</dbReference>
<evidence type="ECO:0000313" key="7">
    <source>
        <dbReference type="EMBL" id="ACA87715.1"/>
    </source>
</evidence>
<sequence length="161" mass="17996">MTTKIWDFTVNDIQGAESSLTDFKGKVLLIVNTASGCGFTPQYQGLQSLYEKFGPDKFAVLGFPCNQFGAQESGSNSEIQSFCELNFNVSFPMFQKIEVNGEDAHPLYQYLKSSAKGILGSQRIKWNFTKFLVDSDGKVLERFAPTTKPEALTKKIEELLK</sequence>
<keyword evidence="8" id="KW-1185">Reference proteome</keyword>
<dbReference type="SUPFAM" id="SSF52833">
    <property type="entry name" value="Thioredoxin-like"/>
    <property type="match status" value="1"/>
</dbReference>
<dbReference type="PROSITE" id="PS00763">
    <property type="entry name" value="GLUTATHIONE_PEROXID_2"/>
    <property type="match status" value="1"/>
</dbReference>
<gene>
    <name evidence="7" type="ordered locus">Swoo_3447</name>
</gene>
<dbReference type="HOGENOM" id="CLU_029507_2_2_6"/>
<dbReference type="Gene3D" id="3.40.30.10">
    <property type="entry name" value="Glutaredoxin"/>
    <property type="match status" value="1"/>
</dbReference>
<dbReference type="InterPro" id="IPR013766">
    <property type="entry name" value="Thioredoxin_domain"/>
</dbReference>
<evidence type="ECO:0000256" key="2">
    <source>
        <dbReference type="ARBA" id="ARBA00022559"/>
    </source>
</evidence>
<dbReference type="PROSITE" id="PS00460">
    <property type="entry name" value="GLUTATHIONE_PEROXID_1"/>
    <property type="match status" value="1"/>
</dbReference>
<keyword evidence="3 5" id="KW-0560">Oxidoreductase</keyword>
<dbReference type="InterPro" id="IPR029759">
    <property type="entry name" value="GPX_AS"/>
</dbReference>
<evidence type="ECO:0000256" key="3">
    <source>
        <dbReference type="ARBA" id="ARBA00023002"/>
    </source>
</evidence>
<dbReference type="PROSITE" id="PS51352">
    <property type="entry name" value="THIOREDOXIN_2"/>
    <property type="match status" value="1"/>
</dbReference>
<dbReference type="InterPro" id="IPR000889">
    <property type="entry name" value="Glutathione_peroxidase"/>
</dbReference>
<feature type="domain" description="Thioredoxin" evidence="6">
    <location>
        <begin position="1"/>
        <end position="161"/>
    </location>
</feature>
<dbReference type="PROSITE" id="PS51355">
    <property type="entry name" value="GLUTATHIONE_PEROXID_3"/>
    <property type="match status" value="1"/>
</dbReference>
<evidence type="ECO:0000259" key="6">
    <source>
        <dbReference type="PROSITE" id="PS51352"/>
    </source>
</evidence>
<dbReference type="PIRSF" id="PIRSF000303">
    <property type="entry name" value="Glutathion_perox"/>
    <property type="match status" value="1"/>
</dbReference>
<dbReference type="PANTHER" id="PTHR11592">
    <property type="entry name" value="GLUTATHIONE PEROXIDASE"/>
    <property type="match status" value="1"/>
</dbReference>
<organism evidence="7 8">
    <name type="scientific">Shewanella woodyi (strain ATCC 51908 / MS32)</name>
    <dbReference type="NCBI Taxonomy" id="392500"/>
    <lineage>
        <taxon>Bacteria</taxon>
        <taxon>Pseudomonadati</taxon>
        <taxon>Pseudomonadota</taxon>
        <taxon>Gammaproteobacteria</taxon>
        <taxon>Alteromonadales</taxon>
        <taxon>Shewanellaceae</taxon>
        <taxon>Shewanella</taxon>
    </lineage>
</organism>
<evidence type="ECO:0000313" key="8">
    <source>
        <dbReference type="Proteomes" id="UP000002168"/>
    </source>
</evidence>
<evidence type="ECO:0000256" key="5">
    <source>
        <dbReference type="RuleBase" id="RU000499"/>
    </source>
</evidence>
<protein>
    <recommendedName>
        <fullName evidence="5">Glutathione peroxidase</fullName>
    </recommendedName>
</protein>
<dbReference type="PRINTS" id="PR01011">
    <property type="entry name" value="GLUTPROXDASE"/>
</dbReference>
<evidence type="ECO:0000256" key="1">
    <source>
        <dbReference type="ARBA" id="ARBA00006926"/>
    </source>
</evidence>
<dbReference type="GO" id="GO:0004601">
    <property type="term" value="F:peroxidase activity"/>
    <property type="evidence" value="ECO:0007669"/>
    <property type="project" value="UniProtKB-KW"/>
</dbReference>
<dbReference type="KEGG" id="swd:Swoo_3447"/>
<comment type="similarity">
    <text evidence="1 5">Belongs to the glutathione peroxidase family.</text>
</comment>
<dbReference type="InterPro" id="IPR036249">
    <property type="entry name" value="Thioredoxin-like_sf"/>
</dbReference>
<name>B1KQV9_SHEWM</name>
<proteinExistence type="inferred from homology"/>
<evidence type="ECO:0000256" key="4">
    <source>
        <dbReference type="PIRSR" id="PIRSR000303-1"/>
    </source>
</evidence>
<reference evidence="7 8" key="1">
    <citation type="submission" date="2008-02" db="EMBL/GenBank/DDBJ databases">
        <title>Complete sequence of Shewanella woodyi ATCC 51908.</title>
        <authorList>
            <consortium name="US DOE Joint Genome Institute"/>
            <person name="Copeland A."/>
            <person name="Lucas S."/>
            <person name="Lapidus A."/>
            <person name="Glavina del Rio T."/>
            <person name="Dalin E."/>
            <person name="Tice H."/>
            <person name="Bruce D."/>
            <person name="Goodwin L."/>
            <person name="Pitluck S."/>
            <person name="Sims D."/>
            <person name="Brettin T."/>
            <person name="Detter J.C."/>
            <person name="Han C."/>
            <person name="Kuske C.R."/>
            <person name="Schmutz J."/>
            <person name="Larimer F."/>
            <person name="Land M."/>
            <person name="Hauser L."/>
            <person name="Kyrpides N."/>
            <person name="Lykidis A."/>
            <person name="Zhao J.-S."/>
            <person name="Richardson P."/>
        </authorList>
    </citation>
    <scope>NUCLEOTIDE SEQUENCE [LARGE SCALE GENOMIC DNA]</scope>
    <source>
        <strain evidence="8">ATCC 51908 / MS32</strain>
    </source>
</reference>
<dbReference type="AlphaFoldDB" id="B1KQV9"/>
<dbReference type="Proteomes" id="UP000002168">
    <property type="component" value="Chromosome"/>
</dbReference>